<sequence length="39" mass="4155">MIPYCPGAPSVVSPPLVHPCYQSILSQSATGLKMKNLII</sequence>
<reference evidence="1" key="1">
    <citation type="submission" date="2023-05" db="EMBL/GenBank/DDBJ databases">
        <authorList>
            <person name="Stuckert A."/>
        </authorList>
    </citation>
    <scope>NUCLEOTIDE SEQUENCE</scope>
</reference>
<feature type="non-terminal residue" evidence="1">
    <location>
        <position position="39"/>
    </location>
</feature>
<keyword evidence="2" id="KW-1185">Reference proteome</keyword>
<protein>
    <submittedName>
        <fullName evidence="1">Uncharacterized protein</fullName>
    </submittedName>
</protein>
<gene>
    <name evidence="1" type="ORF">SPARVUS_LOCUS15874748</name>
</gene>
<accession>A0ABN9HH10</accession>
<proteinExistence type="predicted"/>
<dbReference type="Proteomes" id="UP001162483">
    <property type="component" value="Unassembled WGS sequence"/>
</dbReference>
<comment type="caution">
    <text evidence="1">The sequence shown here is derived from an EMBL/GenBank/DDBJ whole genome shotgun (WGS) entry which is preliminary data.</text>
</comment>
<name>A0ABN9HH10_9NEOB</name>
<evidence type="ECO:0000313" key="2">
    <source>
        <dbReference type="Proteomes" id="UP001162483"/>
    </source>
</evidence>
<dbReference type="EMBL" id="CATNWA010020736">
    <property type="protein sequence ID" value="CAI9619701.1"/>
    <property type="molecule type" value="Genomic_DNA"/>
</dbReference>
<evidence type="ECO:0000313" key="1">
    <source>
        <dbReference type="EMBL" id="CAI9619701.1"/>
    </source>
</evidence>
<organism evidence="1 2">
    <name type="scientific">Staurois parvus</name>
    <dbReference type="NCBI Taxonomy" id="386267"/>
    <lineage>
        <taxon>Eukaryota</taxon>
        <taxon>Metazoa</taxon>
        <taxon>Chordata</taxon>
        <taxon>Craniata</taxon>
        <taxon>Vertebrata</taxon>
        <taxon>Euteleostomi</taxon>
        <taxon>Amphibia</taxon>
        <taxon>Batrachia</taxon>
        <taxon>Anura</taxon>
        <taxon>Neobatrachia</taxon>
        <taxon>Ranoidea</taxon>
        <taxon>Ranidae</taxon>
        <taxon>Staurois</taxon>
    </lineage>
</organism>